<proteinExistence type="predicted"/>
<accession>A0A0J6Y1D6</accession>
<evidence type="ECO:0000313" key="2">
    <source>
        <dbReference type="EMBL" id="KMP00428.1"/>
    </source>
</evidence>
<dbReference type="AlphaFoldDB" id="A0A0J6Y1D6"/>
<dbReference type="Proteomes" id="UP000054565">
    <property type="component" value="Unassembled WGS sequence"/>
</dbReference>
<evidence type="ECO:0000313" key="3">
    <source>
        <dbReference type="Proteomes" id="UP000054565"/>
    </source>
</evidence>
<protein>
    <submittedName>
        <fullName evidence="2">Uncharacterized protein</fullName>
    </submittedName>
</protein>
<evidence type="ECO:0000256" key="1">
    <source>
        <dbReference type="SAM" id="MobiDB-lite"/>
    </source>
</evidence>
<organism evidence="2 3">
    <name type="scientific">Coccidioides immitis RMSCC 2394</name>
    <dbReference type="NCBI Taxonomy" id="404692"/>
    <lineage>
        <taxon>Eukaryota</taxon>
        <taxon>Fungi</taxon>
        <taxon>Dikarya</taxon>
        <taxon>Ascomycota</taxon>
        <taxon>Pezizomycotina</taxon>
        <taxon>Eurotiomycetes</taxon>
        <taxon>Eurotiomycetidae</taxon>
        <taxon>Onygenales</taxon>
        <taxon>Onygenaceae</taxon>
        <taxon>Coccidioides</taxon>
    </lineage>
</organism>
<gene>
    <name evidence="2" type="ORF">CIRG_00570</name>
</gene>
<sequence>MGGHWSGRTSAGTDCWGLPILDWRPRRFSAKPCLSETGPPANGERRSQQSTCHQNRTEYRALSPGRSLVSITPAKKASQPIRASASSAWPARGIVIHHPHAAEVLQSARASWQTSLK</sequence>
<dbReference type="EMBL" id="DS028093">
    <property type="protein sequence ID" value="KMP00428.1"/>
    <property type="molecule type" value="Genomic_DNA"/>
</dbReference>
<reference evidence="3" key="1">
    <citation type="journal article" date="2010" name="Genome Res.">
        <title>Population genomic sequencing of Coccidioides fungi reveals recent hybridization and transposon control.</title>
        <authorList>
            <person name="Neafsey D.E."/>
            <person name="Barker B.M."/>
            <person name="Sharpton T.J."/>
            <person name="Stajich J.E."/>
            <person name="Park D.J."/>
            <person name="Whiston E."/>
            <person name="Hung C.-Y."/>
            <person name="McMahan C."/>
            <person name="White J."/>
            <person name="Sykes S."/>
            <person name="Heiman D."/>
            <person name="Young S."/>
            <person name="Zeng Q."/>
            <person name="Abouelleil A."/>
            <person name="Aftuck L."/>
            <person name="Bessette D."/>
            <person name="Brown A."/>
            <person name="FitzGerald M."/>
            <person name="Lui A."/>
            <person name="Macdonald J.P."/>
            <person name="Priest M."/>
            <person name="Orbach M.J."/>
            <person name="Galgiani J.N."/>
            <person name="Kirkland T.N."/>
            <person name="Cole G.T."/>
            <person name="Birren B.W."/>
            <person name="Henn M.R."/>
            <person name="Taylor J.W."/>
            <person name="Rounsley S.D."/>
        </authorList>
    </citation>
    <scope>NUCLEOTIDE SEQUENCE [LARGE SCALE GENOMIC DNA]</scope>
    <source>
        <strain evidence="3">RMSCC 2394</strain>
    </source>
</reference>
<name>A0A0J6Y1D6_COCIT</name>
<feature type="region of interest" description="Disordered" evidence="1">
    <location>
        <begin position="31"/>
        <end position="83"/>
    </location>
</feature>